<dbReference type="InterPro" id="IPR008719">
    <property type="entry name" value="N2O_reductase_NosL"/>
</dbReference>
<feature type="signal peptide" evidence="1">
    <location>
        <begin position="1"/>
        <end position="26"/>
    </location>
</feature>
<keyword evidence="1" id="KW-0732">Signal</keyword>
<dbReference type="EMBL" id="OUUY01000092">
    <property type="protein sequence ID" value="SPQ01171.1"/>
    <property type="molecule type" value="Genomic_DNA"/>
</dbReference>
<sequence length="160" mass="18084">MGRKTKFFSGLAAGAVLFFICASAQADEKKPVEVKKSDKCSVCGMFVAGYPNWISQIIFSDGTYAVFDGPKDMFRYYFNIAKYNPAKKQTDIVAIYVTEYYSAKPAEARKLYFVQGSDVNGPMGAEFIPIESQDKAKEFLKDHHGKKILKFDEIKKEDLR</sequence>
<dbReference type="SUPFAM" id="SSF160387">
    <property type="entry name" value="NosL/MerB-like"/>
    <property type="match status" value="1"/>
</dbReference>
<dbReference type="Pfam" id="PF05573">
    <property type="entry name" value="NosL"/>
    <property type="match status" value="1"/>
</dbReference>
<gene>
    <name evidence="2" type="ORF">NBG4_450018</name>
</gene>
<dbReference type="Gene3D" id="3.30.70.2050">
    <property type="match status" value="1"/>
</dbReference>
<organism evidence="2 3">
    <name type="scientific">Candidatus Sulfobium mesophilum</name>
    <dbReference type="NCBI Taxonomy" id="2016548"/>
    <lineage>
        <taxon>Bacteria</taxon>
        <taxon>Pseudomonadati</taxon>
        <taxon>Nitrospirota</taxon>
        <taxon>Nitrospiria</taxon>
        <taxon>Nitrospirales</taxon>
        <taxon>Nitrospiraceae</taxon>
        <taxon>Candidatus Sulfobium</taxon>
    </lineage>
</organism>
<dbReference type="Proteomes" id="UP000245125">
    <property type="component" value="Unassembled WGS sequence"/>
</dbReference>
<dbReference type="OrthoDB" id="982633at2"/>
<dbReference type="PANTHER" id="PTHR41247:SF1">
    <property type="entry name" value="HTH-TYPE TRANSCRIPTIONAL REPRESSOR YCNK"/>
    <property type="match status" value="1"/>
</dbReference>
<dbReference type="AlphaFoldDB" id="A0A2U3QIC7"/>
<evidence type="ECO:0000313" key="3">
    <source>
        <dbReference type="Proteomes" id="UP000245125"/>
    </source>
</evidence>
<reference evidence="3" key="1">
    <citation type="submission" date="2018-03" db="EMBL/GenBank/DDBJ databases">
        <authorList>
            <person name="Zecchin S."/>
        </authorList>
    </citation>
    <scope>NUCLEOTIDE SEQUENCE [LARGE SCALE GENOMIC DNA]</scope>
</reference>
<dbReference type="PANTHER" id="PTHR41247">
    <property type="entry name" value="HTH-TYPE TRANSCRIPTIONAL REPRESSOR YCNK"/>
    <property type="match status" value="1"/>
</dbReference>
<proteinExistence type="predicted"/>
<evidence type="ECO:0000256" key="1">
    <source>
        <dbReference type="SAM" id="SignalP"/>
    </source>
</evidence>
<keyword evidence="3" id="KW-1185">Reference proteome</keyword>
<name>A0A2U3QIC7_9BACT</name>
<protein>
    <submittedName>
        <fullName evidence="2">NosL family protein</fullName>
    </submittedName>
</protein>
<accession>A0A2U3QIC7</accession>
<evidence type="ECO:0000313" key="2">
    <source>
        <dbReference type="EMBL" id="SPQ01171.1"/>
    </source>
</evidence>
<feature type="chain" id="PRO_5015551720" evidence="1">
    <location>
        <begin position="27"/>
        <end position="160"/>
    </location>
</feature>